<organism evidence="1 2">
    <name type="scientific">Cylindrotheca closterium</name>
    <dbReference type="NCBI Taxonomy" id="2856"/>
    <lineage>
        <taxon>Eukaryota</taxon>
        <taxon>Sar</taxon>
        <taxon>Stramenopiles</taxon>
        <taxon>Ochrophyta</taxon>
        <taxon>Bacillariophyta</taxon>
        <taxon>Bacillariophyceae</taxon>
        <taxon>Bacillariophycidae</taxon>
        <taxon>Bacillariales</taxon>
        <taxon>Bacillariaceae</taxon>
        <taxon>Cylindrotheca</taxon>
    </lineage>
</organism>
<proteinExistence type="predicted"/>
<reference evidence="1" key="1">
    <citation type="submission" date="2023-08" db="EMBL/GenBank/DDBJ databases">
        <authorList>
            <person name="Audoor S."/>
            <person name="Bilcke G."/>
        </authorList>
    </citation>
    <scope>NUCLEOTIDE SEQUENCE</scope>
</reference>
<evidence type="ECO:0000313" key="2">
    <source>
        <dbReference type="Proteomes" id="UP001295423"/>
    </source>
</evidence>
<sequence>MIRSGGMSSSSIPATQLLSQYHPVIIEGMGYYDPRDPKVVASHIYDQLQSHWLHHEQQHQQQEDQGIIGALPRHCRLEDANRKNEKKPKLVIAQGDPLNERGISAITAMVAEQHLGVKRGLVYLDPEIADYHSQNADRENVILEIKYSDMAGVLKETIGPNVMSDIESAVDALLDKKNSKRKLLNKPPLKSYFRDFALLQEVTKAACLQICGGDLTIAHTAKTISEFSVTSFYEVGLDLRLYAKDQMVPYDQFDELDFEQIDKR</sequence>
<keyword evidence="2" id="KW-1185">Reference proteome</keyword>
<dbReference type="Proteomes" id="UP001295423">
    <property type="component" value="Unassembled WGS sequence"/>
</dbReference>
<name>A0AAD2FQW2_9STRA</name>
<accession>A0AAD2FQW2</accession>
<gene>
    <name evidence="1" type="ORF">CYCCA115_LOCUS12352</name>
</gene>
<dbReference type="AlphaFoldDB" id="A0AAD2FQW2"/>
<evidence type="ECO:0000313" key="1">
    <source>
        <dbReference type="EMBL" id="CAJ1949961.1"/>
    </source>
</evidence>
<protein>
    <submittedName>
        <fullName evidence="1">Uncharacterized protein</fullName>
    </submittedName>
</protein>
<dbReference type="EMBL" id="CAKOGP040001759">
    <property type="protein sequence ID" value="CAJ1949961.1"/>
    <property type="molecule type" value="Genomic_DNA"/>
</dbReference>
<comment type="caution">
    <text evidence="1">The sequence shown here is derived from an EMBL/GenBank/DDBJ whole genome shotgun (WGS) entry which is preliminary data.</text>
</comment>